<keyword evidence="1" id="KW-0645">Protease</keyword>
<dbReference type="SUPFAM" id="SSF50494">
    <property type="entry name" value="Trypsin-like serine proteases"/>
    <property type="match status" value="1"/>
</dbReference>
<keyword evidence="1" id="KW-0720">Serine protease</keyword>
<dbReference type="InterPro" id="IPR036034">
    <property type="entry name" value="PDZ_sf"/>
</dbReference>
<dbReference type="InterPro" id="IPR014219">
    <property type="entry name" value="SpoIVB"/>
</dbReference>
<sequence>MNPNLRKRLLDLLFAFFFCFLGTAAAGEVSNPLMPNELRLFEGELARIESALPVLAQVSVDRPDVVQLGGSAQSSKANVPFGKGKPLLLSSQSAGEAHLRMKLFGQIPLRTVKVNVIPDLKVIPGGQTIGVKLKSSGILVVGHHLVSTSGNSKQSPGEKAGLQLGDRITHMNGIELKDVKDVASIVEQAGKQNKPLEVTYKRGDRVNRTTLSPVFDEQDKTWRLGLYIRDSAAGVGTLTFYAPEQGVYGALGHVITDMNTQTPIVVGSGQIVESSVTSISKSENGEPGEKRAHFIKEGRVLGNIEQNTDFGIFGKMSMNPEHSLYGEPIPVGFAENIKEGPAEILTVVSGQKVERYSIEIVHVSAQNAPQTKGMVIRITDPRLVNKTGGIVQGMSGSPIIQNGKLIGAVTHVFVNDPKSGYGCFIEWMLQDAGVMIKSGQARNLKAS</sequence>
<dbReference type="Pfam" id="PF17820">
    <property type="entry name" value="PDZ_6"/>
    <property type="match status" value="1"/>
</dbReference>
<dbReference type="GO" id="GO:0008236">
    <property type="term" value="F:serine-type peptidase activity"/>
    <property type="evidence" value="ECO:0007669"/>
    <property type="project" value="UniProtKB-KW"/>
</dbReference>
<feature type="domain" description="Peptidase S55" evidence="2">
    <location>
        <begin position="205"/>
        <end position="444"/>
    </location>
</feature>
<reference evidence="3 4" key="1">
    <citation type="submission" date="2018-12" db="EMBL/GenBank/DDBJ databases">
        <authorList>
            <person name="Sun L."/>
            <person name="Chen Z."/>
        </authorList>
    </citation>
    <scope>NUCLEOTIDE SEQUENCE [LARGE SCALE GENOMIC DNA]</scope>
    <source>
        <strain evidence="3 4">3-5-3</strain>
    </source>
</reference>
<dbReference type="InterPro" id="IPR041489">
    <property type="entry name" value="PDZ_6"/>
</dbReference>
<dbReference type="EMBL" id="RZNX01000001">
    <property type="protein sequence ID" value="RUT36158.1"/>
    <property type="molecule type" value="Genomic_DNA"/>
</dbReference>
<proteinExistence type="predicted"/>
<dbReference type="PROSITE" id="PS51494">
    <property type="entry name" value="SPOIVB"/>
    <property type="match status" value="1"/>
</dbReference>
<dbReference type="InterPro" id="IPR008763">
    <property type="entry name" value="Peptidase_S55"/>
</dbReference>
<dbReference type="Gene3D" id="2.30.42.10">
    <property type="match status" value="1"/>
</dbReference>
<accession>A0A433XQ94</accession>
<evidence type="ECO:0000259" key="2">
    <source>
        <dbReference type="PROSITE" id="PS51494"/>
    </source>
</evidence>
<evidence type="ECO:0000313" key="4">
    <source>
        <dbReference type="Proteomes" id="UP000272464"/>
    </source>
</evidence>
<keyword evidence="4" id="KW-1185">Reference proteome</keyword>
<name>A0A433XQ94_9BACL</name>
<dbReference type="EC" id="3.4.21.116" evidence="3"/>
<dbReference type="AlphaFoldDB" id="A0A433XQ94"/>
<dbReference type="NCBIfam" id="TIGR02860">
    <property type="entry name" value="spore_IV_B"/>
    <property type="match status" value="1"/>
</dbReference>
<dbReference type="InterPro" id="IPR001478">
    <property type="entry name" value="PDZ"/>
</dbReference>
<dbReference type="SMART" id="SM00228">
    <property type="entry name" value="PDZ"/>
    <property type="match status" value="1"/>
</dbReference>
<dbReference type="Pfam" id="PF05580">
    <property type="entry name" value="Peptidase_S55"/>
    <property type="match status" value="1"/>
</dbReference>
<gene>
    <name evidence="3" type="primary">spoIVB</name>
    <name evidence="3" type="ORF">EJP77_03990</name>
</gene>
<evidence type="ECO:0000256" key="1">
    <source>
        <dbReference type="ARBA" id="ARBA00022825"/>
    </source>
</evidence>
<protein>
    <submittedName>
        <fullName evidence="3">SpoIVB peptidase</fullName>
        <ecNumber evidence="3">3.4.21.116</ecNumber>
    </submittedName>
</protein>
<keyword evidence="3" id="KW-0378">Hydrolase</keyword>
<dbReference type="InterPro" id="IPR009003">
    <property type="entry name" value="Peptidase_S1_PA"/>
</dbReference>
<dbReference type="SUPFAM" id="SSF50156">
    <property type="entry name" value="PDZ domain-like"/>
    <property type="match status" value="1"/>
</dbReference>
<evidence type="ECO:0000313" key="3">
    <source>
        <dbReference type="EMBL" id="RUT36158.1"/>
    </source>
</evidence>
<organism evidence="3 4">
    <name type="scientific">Paenibacillus zeisoli</name>
    <dbReference type="NCBI Taxonomy" id="2496267"/>
    <lineage>
        <taxon>Bacteria</taxon>
        <taxon>Bacillati</taxon>
        <taxon>Bacillota</taxon>
        <taxon>Bacilli</taxon>
        <taxon>Bacillales</taxon>
        <taxon>Paenibacillaceae</taxon>
        <taxon>Paenibacillus</taxon>
    </lineage>
</organism>
<dbReference type="Proteomes" id="UP000272464">
    <property type="component" value="Unassembled WGS sequence"/>
</dbReference>
<dbReference type="OrthoDB" id="9765242at2"/>
<dbReference type="RefSeq" id="WP_127197853.1">
    <property type="nucleotide sequence ID" value="NZ_RZNX01000001.1"/>
</dbReference>
<comment type="caution">
    <text evidence="3">The sequence shown here is derived from an EMBL/GenBank/DDBJ whole genome shotgun (WGS) entry which is preliminary data.</text>
</comment>